<dbReference type="PROSITE" id="PS51257">
    <property type="entry name" value="PROKAR_LIPOPROTEIN"/>
    <property type="match status" value="1"/>
</dbReference>
<evidence type="ECO:0000256" key="1">
    <source>
        <dbReference type="SAM" id="SignalP"/>
    </source>
</evidence>
<organism evidence="2 3">
    <name type="scientific">Halopseudomonas oceani</name>
    <dbReference type="NCBI Taxonomy" id="1708783"/>
    <lineage>
        <taxon>Bacteria</taxon>
        <taxon>Pseudomonadati</taxon>
        <taxon>Pseudomonadota</taxon>
        <taxon>Gammaproteobacteria</taxon>
        <taxon>Pseudomonadales</taxon>
        <taxon>Pseudomonadaceae</taxon>
        <taxon>Halopseudomonas</taxon>
    </lineage>
</organism>
<keyword evidence="3" id="KW-1185">Reference proteome</keyword>
<comment type="caution">
    <text evidence="2">The sequence shown here is derived from an EMBL/GenBank/DDBJ whole genome shotgun (WGS) entry which is preliminary data.</text>
</comment>
<proteinExistence type="predicted"/>
<reference evidence="2 3" key="1">
    <citation type="submission" date="2018-01" db="EMBL/GenBank/DDBJ databases">
        <title>Draft genome of the type strain Pseudomonas oceani DSM 100277 isolated from the deep water in Okinawa trough, northwestern Pacific Ocean.</title>
        <authorList>
            <person name="Gomila M."/>
            <person name="Mulet M."/>
            <person name="Garcia-Valdes E."/>
            <person name="Lalucat J."/>
        </authorList>
    </citation>
    <scope>NUCLEOTIDE SEQUENCE [LARGE SCALE GENOMIC DNA]</scope>
    <source>
        <strain evidence="2 3">DSM 100277</strain>
    </source>
</reference>
<accession>A0A2P4F0P7</accession>
<dbReference type="Proteomes" id="UP000243451">
    <property type="component" value="Unassembled WGS sequence"/>
</dbReference>
<dbReference type="RefSeq" id="WP_104736810.1">
    <property type="nucleotide sequence ID" value="NZ_BMHR01000002.1"/>
</dbReference>
<sequence>MKWFKYSALLVAVALLSACGGHDFEGVYESRAGSSNDVLNAFAEMAGADRIVIGDDYIESEGKRTRFDDIFERESAGKRYLVFKSGENEEVWTIVDDNTLMQGNDLVNIKLVRVE</sequence>
<evidence type="ECO:0000313" key="2">
    <source>
        <dbReference type="EMBL" id="POB06563.1"/>
    </source>
</evidence>
<protein>
    <recommendedName>
        <fullName evidence="4">Lipoprotein</fullName>
    </recommendedName>
</protein>
<name>A0A2P4F0P7_9GAMM</name>
<feature type="chain" id="PRO_5015199848" description="Lipoprotein" evidence="1">
    <location>
        <begin position="24"/>
        <end position="115"/>
    </location>
</feature>
<dbReference type="AlphaFoldDB" id="A0A2P4F0P7"/>
<gene>
    <name evidence="2" type="ORF">C1949_00200</name>
</gene>
<evidence type="ECO:0000313" key="3">
    <source>
        <dbReference type="Proteomes" id="UP000243451"/>
    </source>
</evidence>
<evidence type="ECO:0008006" key="4">
    <source>
        <dbReference type="Google" id="ProtNLM"/>
    </source>
</evidence>
<dbReference type="EMBL" id="PPSK01000001">
    <property type="protein sequence ID" value="POB06563.1"/>
    <property type="molecule type" value="Genomic_DNA"/>
</dbReference>
<keyword evidence="1" id="KW-0732">Signal</keyword>
<dbReference type="OrthoDB" id="5918947at2"/>
<feature type="signal peptide" evidence="1">
    <location>
        <begin position="1"/>
        <end position="23"/>
    </location>
</feature>